<organism evidence="3 4">
    <name type="scientific">Microbispora amethystogenes</name>
    <dbReference type="NCBI Taxonomy" id="1427754"/>
    <lineage>
        <taxon>Bacteria</taxon>
        <taxon>Bacillati</taxon>
        <taxon>Actinomycetota</taxon>
        <taxon>Actinomycetes</taxon>
        <taxon>Streptosporangiales</taxon>
        <taxon>Streptosporangiaceae</taxon>
        <taxon>Microbispora</taxon>
    </lineage>
</organism>
<keyword evidence="2" id="KW-0472">Membrane</keyword>
<sequence length="129" mass="13273">MNDDEDTPCDPRPVGPTGHSAEITGREAGHGFGRGLVSPRDRTPSETTDHPGATTDQPVGPRRCRLARGRVEASGPGDGHPPALLSSRALLLVFVSVQTGVTVTVSPALALPIGVALTTLALLHKLTGS</sequence>
<feature type="compositionally biased region" description="Basic and acidic residues" evidence="1">
    <location>
        <begin position="39"/>
        <end position="49"/>
    </location>
</feature>
<feature type="transmembrane region" description="Helical" evidence="2">
    <location>
        <begin position="90"/>
        <end position="123"/>
    </location>
</feature>
<evidence type="ECO:0000256" key="2">
    <source>
        <dbReference type="SAM" id="Phobius"/>
    </source>
</evidence>
<evidence type="ECO:0000313" key="4">
    <source>
        <dbReference type="Proteomes" id="UP000651728"/>
    </source>
</evidence>
<reference evidence="3 4" key="1">
    <citation type="submission" date="2021-01" db="EMBL/GenBank/DDBJ databases">
        <title>Whole genome shotgun sequence of Microbispora amethystogenes NBRC 101907.</title>
        <authorList>
            <person name="Komaki H."/>
            <person name="Tamura T."/>
        </authorList>
    </citation>
    <scope>NUCLEOTIDE SEQUENCE [LARGE SCALE GENOMIC DNA]</scope>
    <source>
        <strain evidence="3 4">NBRC 101907</strain>
    </source>
</reference>
<evidence type="ECO:0000313" key="3">
    <source>
        <dbReference type="EMBL" id="GIH31560.1"/>
    </source>
</evidence>
<proteinExistence type="predicted"/>
<keyword evidence="2" id="KW-0812">Transmembrane</keyword>
<dbReference type="Proteomes" id="UP000651728">
    <property type="component" value="Unassembled WGS sequence"/>
</dbReference>
<name>A0ABQ4F9W1_9ACTN</name>
<keyword evidence="4" id="KW-1185">Reference proteome</keyword>
<dbReference type="EMBL" id="BOOB01000012">
    <property type="protein sequence ID" value="GIH31560.1"/>
    <property type="molecule type" value="Genomic_DNA"/>
</dbReference>
<feature type="region of interest" description="Disordered" evidence="1">
    <location>
        <begin position="1"/>
        <end position="82"/>
    </location>
</feature>
<accession>A0ABQ4F9W1</accession>
<evidence type="ECO:0000256" key="1">
    <source>
        <dbReference type="SAM" id="MobiDB-lite"/>
    </source>
</evidence>
<protein>
    <submittedName>
        <fullName evidence="3">Uncharacterized protein</fullName>
    </submittedName>
</protein>
<comment type="caution">
    <text evidence="3">The sequence shown here is derived from an EMBL/GenBank/DDBJ whole genome shotgun (WGS) entry which is preliminary data.</text>
</comment>
<keyword evidence="2" id="KW-1133">Transmembrane helix</keyword>
<gene>
    <name evidence="3" type="ORF">Mam01_17240</name>
</gene>